<protein>
    <submittedName>
        <fullName evidence="2">Uncharacterized protein</fullName>
    </submittedName>
</protein>
<evidence type="ECO:0000313" key="2">
    <source>
        <dbReference type="EMBL" id="MBR1368529.1"/>
    </source>
</evidence>
<keyword evidence="3" id="KW-1185">Reference proteome</keyword>
<name>A0A8J8B4Z0_9EURY</name>
<dbReference type="RefSeq" id="WP_211530159.1">
    <property type="nucleotide sequence ID" value="NZ_JWHL01000003.1"/>
</dbReference>
<dbReference type="EMBL" id="JWHL01000003">
    <property type="protein sequence ID" value="MBR1368529.1"/>
    <property type="molecule type" value="Genomic_DNA"/>
</dbReference>
<evidence type="ECO:0000313" key="3">
    <source>
        <dbReference type="Proteomes" id="UP000730161"/>
    </source>
</evidence>
<dbReference type="AlphaFoldDB" id="A0A8J8B4Z0"/>
<dbReference type="NCBIfam" id="NF011470">
    <property type="entry name" value="PRK14887.1"/>
    <property type="match status" value="1"/>
</dbReference>
<feature type="region of interest" description="Disordered" evidence="1">
    <location>
        <begin position="1"/>
        <end position="26"/>
    </location>
</feature>
<accession>A0A8J8B4Z0</accession>
<organism evidence="2 3">
    <name type="scientific">Methanocalculus chunghsingensis</name>
    <dbReference type="NCBI Taxonomy" id="156457"/>
    <lineage>
        <taxon>Archaea</taxon>
        <taxon>Methanobacteriati</taxon>
        <taxon>Methanobacteriota</taxon>
        <taxon>Stenosarchaea group</taxon>
        <taxon>Methanomicrobia</taxon>
        <taxon>Methanomicrobiales</taxon>
        <taxon>Methanocalculaceae</taxon>
        <taxon>Methanocalculus</taxon>
    </lineage>
</organism>
<evidence type="ECO:0000256" key="1">
    <source>
        <dbReference type="SAM" id="MobiDB-lite"/>
    </source>
</evidence>
<proteinExistence type="predicted"/>
<dbReference type="OrthoDB" id="107316at2157"/>
<sequence length="90" mass="9825">MIRGSGRIRSHHSDPDTVAGSLSPDNLLGMETMVDGEYVETMIVEKPIRSLLASVDDYLMNLSIADALSDEKMNRLTAGNGTDLLNDEED</sequence>
<dbReference type="Proteomes" id="UP000730161">
    <property type="component" value="Unassembled WGS sequence"/>
</dbReference>
<feature type="compositionally biased region" description="Basic residues" evidence="1">
    <location>
        <begin position="1"/>
        <end position="10"/>
    </location>
</feature>
<comment type="caution">
    <text evidence="2">The sequence shown here is derived from an EMBL/GenBank/DDBJ whole genome shotgun (WGS) entry which is preliminary data.</text>
</comment>
<reference evidence="2" key="1">
    <citation type="submission" date="2014-12" db="EMBL/GenBank/DDBJ databases">
        <authorList>
            <person name="Huang H.-H."/>
            <person name="Chen S.-C."/>
            <person name="Lai M.-C."/>
        </authorList>
    </citation>
    <scope>NUCLEOTIDE SEQUENCE</scope>
    <source>
        <strain evidence="2">K1F9705b</strain>
    </source>
</reference>
<gene>
    <name evidence="2" type="ORF">RJ53_03020</name>
</gene>